<proteinExistence type="predicted"/>
<evidence type="ECO:0000313" key="3">
    <source>
        <dbReference type="Proteomes" id="UP001177670"/>
    </source>
</evidence>
<gene>
    <name evidence="2" type="ORF">K0M31_008552</name>
</gene>
<accession>A0AA40FR94</accession>
<protein>
    <submittedName>
        <fullName evidence="2">Uncharacterized protein</fullName>
    </submittedName>
</protein>
<evidence type="ECO:0000313" key="2">
    <source>
        <dbReference type="EMBL" id="KAK1123867.1"/>
    </source>
</evidence>
<sequence length="73" mass="7964">MRPSSLLVTLAGRIYAPIALKGLISVKLDLLTNLPTNLNNGELLTNNDAHKTSQDVEEKEEVEIEDETAKAGF</sequence>
<feature type="region of interest" description="Disordered" evidence="1">
    <location>
        <begin position="45"/>
        <end position="73"/>
    </location>
</feature>
<organism evidence="2 3">
    <name type="scientific">Melipona bicolor</name>
    <dbReference type="NCBI Taxonomy" id="60889"/>
    <lineage>
        <taxon>Eukaryota</taxon>
        <taxon>Metazoa</taxon>
        <taxon>Ecdysozoa</taxon>
        <taxon>Arthropoda</taxon>
        <taxon>Hexapoda</taxon>
        <taxon>Insecta</taxon>
        <taxon>Pterygota</taxon>
        <taxon>Neoptera</taxon>
        <taxon>Endopterygota</taxon>
        <taxon>Hymenoptera</taxon>
        <taxon>Apocrita</taxon>
        <taxon>Aculeata</taxon>
        <taxon>Apoidea</taxon>
        <taxon>Anthophila</taxon>
        <taxon>Apidae</taxon>
        <taxon>Melipona</taxon>
    </lineage>
</organism>
<keyword evidence="3" id="KW-1185">Reference proteome</keyword>
<reference evidence="2" key="1">
    <citation type="submission" date="2021-10" db="EMBL/GenBank/DDBJ databases">
        <title>Melipona bicolor Genome sequencing and assembly.</title>
        <authorList>
            <person name="Araujo N.S."/>
            <person name="Arias M.C."/>
        </authorList>
    </citation>
    <scope>NUCLEOTIDE SEQUENCE</scope>
    <source>
        <strain evidence="2">USP_2M_L1-L4_2017</strain>
        <tissue evidence="2">Whole body</tissue>
    </source>
</reference>
<feature type="compositionally biased region" description="Acidic residues" evidence="1">
    <location>
        <begin position="57"/>
        <end position="66"/>
    </location>
</feature>
<dbReference type="EMBL" id="JAHYIQ010000020">
    <property type="protein sequence ID" value="KAK1123867.1"/>
    <property type="molecule type" value="Genomic_DNA"/>
</dbReference>
<dbReference type="AlphaFoldDB" id="A0AA40FR94"/>
<evidence type="ECO:0000256" key="1">
    <source>
        <dbReference type="SAM" id="MobiDB-lite"/>
    </source>
</evidence>
<name>A0AA40FR94_9HYME</name>
<dbReference type="Proteomes" id="UP001177670">
    <property type="component" value="Unassembled WGS sequence"/>
</dbReference>
<comment type="caution">
    <text evidence="2">The sequence shown here is derived from an EMBL/GenBank/DDBJ whole genome shotgun (WGS) entry which is preliminary data.</text>
</comment>